<keyword evidence="4 6" id="KW-1133">Transmembrane helix</keyword>
<dbReference type="GO" id="GO:0016020">
    <property type="term" value="C:membrane"/>
    <property type="evidence" value="ECO:0007669"/>
    <property type="project" value="UniProtKB-SubCell"/>
</dbReference>
<dbReference type="Pfam" id="PF03647">
    <property type="entry name" value="Tmemb_14"/>
    <property type="match status" value="1"/>
</dbReference>
<evidence type="ECO:0000313" key="13">
    <source>
        <dbReference type="Proteomes" id="UP000324907"/>
    </source>
</evidence>
<dbReference type="EMBL" id="VLTL01000034">
    <property type="protein sequence ID" value="KAA0167305.1"/>
    <property type="molecule type" value="Genomic_DNA"/>
</dbReference>
<sequence>MKPIAAPAIVTFLSFGFALLLAAGGIMGYVSKQSTISLAAGVASAGVFFWLESSFAADAKAGNAASAFRDSVSLVVAAVLLSGGMGYRWNGTQKFMPAGLVCAISAVMAVVYFLRTAANFQAGDRPHEP</sequence>
<dbReference type="EMBL" id="VLTO01000008">
    <property type="protein sequence ID" value="KAA0176395.1"/>
    <property type="molecule type" value="Genomic_DNA"/>
</dbReference>
<keyword evidence="3 6" id="KW-0812">Transmembrane</keyword>
<evidence type="ECO:0000313" key="7">
    <source>
        <dbReference type="EMBL" id="KAA0155432.1"/>
    </source>
</evidence>
<keyword evidence="5 6" id="KW-0472">Membrane</keyword>
<name>A0A5A8EET3_CAFRO</name>
<evidence type="ECO:0000256" key="6">
    <source>
        <dbReference type="SAM" id="Phobius"/>
    </source>
</evidence>
<evidence type="ECO:0000313" key="12">
    <source>
        <dbReference type="Proteomes" id="UP000323011"/>
    </source>
</evidence>
<dbReference type="Gene3D" id="1.10.10.1740">
    <property type="entry name" value="Transmembrane protein 14-like"/>
    <property type="match status" value="1"/>
</dbReference>
<evidence type="ECO:0000256" key="1">
    <source>
        <dbReference type="ARBA" id="ARBA00004370"/>
    </source>
</evidence>
<evidence type="ECO:0000313" key="9">
    <source>
        <dbReference type="EMBL" id="KAA0167305.1"/>
    </source>
</evidence>
<protein>
    <submittedName>
        <fullName evidence="10">Uncharacterized protein</fullName>
    </submittedName>
</protein>
<dbReference type="AlphaFoldDB" id="A0A5A8EET3"/>
<proteinExistence type="inferred from homology"/>
<evidence type="ECO:0000256" key="3">
    <source>
        <dbReference type="ARBA" id="ARBA00022692"/>
    </source>
</evidence>
<keyword evidence="12" id="KW-1185">Reference proteome</keyword>
<dbReference type="OrthoDB" id="5620at2759"/>
<evidence type="ECO:0000313" key="11">
    <source>
        <dbReference type="Proteomes" id="UP000322899"/>
    </source>
</evidence>
<dbReference type="InterPro" id="IPR044890">
    <property type="entry name" value="TMEM14_sf"/>
</dbReference>
<dbReference type="Proteomes" id="UP000325113">
    <property type="component" value="Unassembled WGS sequence"/>
</dbReference>
<dbReference type="Proteomes" id="UP000322899">
    <property type="component" value="Unassembled WGS sequence"/>
</dbReference>
<comment type="similarity">
    <text evidence="2">Belongs to the TMEM14 family.</text>
</comment>
<organism evidence="10 11">
    <name type="scientific">Cafeteria roenbergensis</name>
    <name type="common">Marine flagellate</name>
    <dbReference type="NCBI Taxonomy" id="33653"/>
    <lineage>
        <taxon>Eukaryota</taxon>
        <taxon>Sar</taxon>
        <taxon>Stramenopiles</taxon>
        <taxon>Bigyra</taxon>
        <taxon>Opalozoa</taxon>
        <taxon>Bicosoecida</taxon>
        <taxon>Cafeteriaceae</taxon>
        <taxon>Cafeteria</taxon>
    </lineage>
</organism>
<evidence type="ECO:0000313" key="8">
    <source>
        <dbReference type="EMBL" id="KAA0166529.1"/>
    </source>
</evidence>
<feature type="transmembrane region" description="Helical" evidence="6">
    <location>
        <begin position="34"/>
        <end position="51"/>
    </location>
</feature>
<evidence type="ECO:0000256" key="4">
    <source>
        <dbReference type="ARBA" id="ARBA00022989"/>
    </source>
</evidence>
<comment type="subcellular location">
    <subcellularLocation>
        <location evidence="1">Membrane</location>
    </subcellularLocation>
</comment>
<gene>
    <name evidence="10" type="ORF">FNF27_02091</name>
    <name evidence="9" type="ORF">FNF28_02837</name>
    <name evidence="7" type="ORF">FNF29_01807</name>
    <name evidence="8" type="ORF">FNF31_01307</name>
</gene>
<evidence type="ECO:0000256" key="2">
    <source>
        <dbReference type="ARBA" id="ARBA00007590"/>
    </source>
</evidence>
<dbReference type="Proteomes" id="UP000323011">
    <property type="component" value="Unassembled WGS sequence"/>
</dbReference>
<evidence type="ECO:0000313" key="14">
    <source>
        <dbReference type="Proteomes" id="UP000325113"/>
    </source>
</evidence>
<feature type="transmembrane region" description="Helical" evidence="6">
    <location>
        <begin position="72"/>
        <end position="89"/>
    </location>
</feature>
<reference evidence="11 12" key="1">
    <citation type="submission" date="2019-07" db="EMBL/GenBank/DDBJ databases">
        <title>Genomes of Cafeteria roenbergensis.</title>
        <authorList>
            <person name="Fischer M.G."/>
            <person name="Hackl T."/>
            <person name="Roman M."/>
        </authorList>
    </citation>
    <scope>NUCLEOTIDE SEQUENCE [LARGE SCALE GENOMIC DNA]</scope>
    <source>
        <strain evidence="7 12">BVI</strain>
        <strain evidence="8 14">Cflag</strain>
        <strain evidence="10 11">E4-10P</strain>
        <strain evidence="9 13">RCC970-E3</strain>
    </source>
</reference>
<accession>A0A5A8EET3</accession>
<evidence type="ECO:0000313" key="10">
    <source>
        <dbReference type="EMBL" id="KAA0176395.1"/>
    </source>
</evidence>
<evidence type="ECO:0000256" key="5">
    <source>
        <dbReference type="ARBA" id="ARBA00023136"/>
    </source>
</evidence>
<dbReference type="EMBL" id="VLTN01000007">
    <property type="protein sequence ID" value="KAA0155432.1"/>
    <property type="molecule type" value="Genomic_DNA"/>
</dbReference>
<dbReference type="Proteomes" id="UP000324907">
    <property type="component" value="Unassembled WGS sequence"/>
</dbReference>
<feature type="transmembrane region" description="Helical" evidence="6">
    <location>
        <begin position="95"/>
        <end position="114"/>
    </location>
</feature>
<dbReference type="PANTHER" id="PTHR12668">
    <property type="entry name" value="TRANSMEMBRANE PROTEIN 14, 15"/>
    <property type="match status" value="1"/>
</dbReference>
<dbReference type="InterPro" id="IPR005349">
    <property type="entry name" value="TMEM14"/>
</dbReference>
<comment type="caution">
    <text evidence="10">The sequence shown here is derived from an EMBL/GenBank/DDBJ whole genome shotgun (WGS) entry which is preliminary data.</text>
</comment>
<dbReference type="PANTHER" id="PTHR12668:SF43">
    <property type="entry name" value="TRANSMEMBRANE PROTEIN 14 HOMOLOG"/>
    <property type="match status" value="1"/>
</dbReference>
<dbReference type="EMBL" id="VLTM01000008">
    <property type="protein sequence ID" value="KAA0166529.1"/>
    <property type="molecule type" value="Genomic_DNA"/>
</dbReference>